<dbReference type="Proteomes" id="UP000189935">
    <property type="component" value="Chromosome I"/>
</dbReference>
<sequence length="94" mass="10569">MTPATGHNTAIAPDAPATSFAKDQLKAIIERIERLEEERKTISDDIRDVYAEAKGNGYDVKALRTIVRLRKQDANERAEHETIVETYQQALGMI</sequence>
<keyword evidence="2" id="KW-0175">Coiled coil</keyword>
<dbReference type="InterPro" id="IPR046367">
    <property type="entry name" value="GapR-like_DNA-bd"/>
</dbReference>
<evidence type="ECO:0000259" key="3">
    <source>
        <dbReference type="Pfam" id="PF10073"/>
    </source>
</evidence>
<dbReference type="EMBL" id="LT670844">
    <property type="protein sequence ID" value="SHJ71387.1"/>
    <property type="molecule type" value="Genomic_DNA"/>
</dbReference>
<dbReference type="OrthoDB" id="9813793at2"/>
<evidence type="ECO:0000256" key="2">
    <source>
        <dbReference type="SAM" id="Coils"/>
    </source>
</evidence>
<dbReference type="HAMAP" id="MF_00797">
    <property type="entry name" value="UPF0335"/>
    <property type="match status" value="1"/>
</dbReference>
<protein>
    <recommendedName>
        <fullName evidence="1">UPF0335 protein SAMN05444159_1295</fullName>
    </recommendedName>
</protein>
<dbReference type="InterPro" id="IPR018753">
    <property type="entry name" value="GapR-like"/>
</dbReference>
<feature type="domain" description="GapR-like DNA-binding" evidence="3">
    <location>
        <begin position="21"/>
        <end position="92"/>
    </location>
</feature>
<evidence type="ECO:0000256" key="1">
    <source>
        <dbReference type="HAMAP-Rule" id="MF_00797"/>
    </source>
</evidence>
<feature type="coiled-coil region" evidence="2">
    <location>
        <begin position="18"/>
        <end position="52"/>
    </location>
</feature>
<comment type="similarity">
    <text evidence="1">Belongs to the UPF0335 family.</text>
</comment>
<dbReference type="RefSeq" id="WP_079537432.1">
    <property type="nucleotide sequence ID" value="NZ_LT670844.1"/>
</dbReference>
<evidence type="ECO:0000313" key="5">
    <source>
        <dbReference type="Proteomes" id="UP000189935"/>
    </source>
</evidence>
<evidence type="ECO:0000313" key="4">
    <source>
        <dbReference type="EMBL" id="SHJ71387.1"/>
    </source>
</evidence>
<dbReference type="GO" id="GO:0003677">
    <property type="term" value="F:DNA binding"/>
    <property type="evidence" value="ECO:0007669"/>
    <property type="project" value="InterPro"/>
</dbReference>
<organism evidence="4 5">
    <name type="scientific">Bradyrhizobium lablabi</name>
    <dbReference type="NCBI Taxonomy" id="722472"/>
    <lineage>
        <taxon>Bacteria</taxon>
        <taxon>Pseudomonadati</taxon>
        <taxon>Pseudomonadota</taxon>
        <taxon>Alphaproteobacteria</taxon>
        <taxon>Hyphomicrobiales</taxon>
        <taxon>Nitrobacteraceae</taxon>
        <taxon>Bradyrhizobium</taxon>
    </lineage>
</organism>
<reference evidence="4 5" key="1">
    <citation type="submission" date="2016-11" db="EMBL/GenBank/DDBJ databases">
        <authorList>
            <person name="Jaros S."/>
            <person name="Januszkiewicz K."/>
            <person name="Wedrychowicz H."/>
        </authorList>
    </citation>
    <scope>NUCLEOTIDE SEQUENCE [LARGE SCALE GENOMIC DNA]</scope>
    <source>
        <strain evidence="4 5">GAS499</strain>
    </source>
</reference>
<dbReference type="AlphaFoldDB" id="A0A1M6LJJ7"/>
<accession>A0A1M6LJJ7</accession>
<proteinExistence type="inferred from homology"/>
<name>A0A1M6LJJ7_9BRAD</name>
<dbReference type="NCBIfam" id="NF010247">
    <property type="entry name" value="PRK13694.1"/>
    <property type="match status" value="1"/>
</dbReference>
<dbReference type="Pfam" id="PF10073">
    <property type="entry name" value="GapR_DNA-bd"/>
    <property type="match status" value="1"/>
</dbReference>
<gene>
    <name evidence="4" type="ORF">SAMN05444159_1295</name>
</gene>